<dbReference type="PROSITE" id="PS51257">
    <property type="entry name" value="PROKAR_LIPOPROTEIN"/>
    <property type="match status" value="1"/>
</dbReference>
<dbReference type="RefSeq" id="WP_136404410.1">
    <property type="nucleotide sequence ID" value="NZ_SSNZ01000012.1"/>
</dbReference>
<accession>A0A4S3ZPJ1</accession>
<evidence type="ECO:0000313" key="3">
    <source>
        <dbReference type="EMBL" id="THF47421.1"/>
    </source>
</evidence>
<keyword evidence="4" id="KW-1185">Reference proteome</keyword>
<dbReference type="AlphaFoldDB" id="A0A4S3ZPJ1"/>
<gene>
    <name evidence="3" type="ORF">E6C50_16810</name>
</gene>
<evidence type="ECO:0000256" key="2">
    <source>
        <dbReference type="SAM" id="SignalP"/>
    </source>
</evidence>
<comment type="caution">
    <text evidence="3">The sequence shown here is derived from an EMBL/GenBank/DDBJ whole genome shotgun (WGS) entry which is preliminary data.</text>
</comment>
<feature type="chain" id="PRO_5020811693" description="Lipoprotein" evidence="2">
    <location>
        <begin position="26"/>
        <end position="83"/>
    </location>
</feature>
<evidence type="ECO:0000256" key="1">
    <source>
        <dbReference type="SAM" id="MobiDB-lite"/>
    </source>
</evidence>
<dbReference type="EMBL" id="SSNZ01000012">
    <property type="protein sequence ID" value="THF47421.1"/>
    <property type="molecule type" value="Genomic_DNA"/>
</dbReference>
<keyword evidence="2" id="KW-0732">Signal</keyword>
<dbReference type="Proteomes" id="UP000307507">
    <property type="component" value="Unassembled WGS sequence"/>
</dbReference>
<protein>
    <recommendedName>
        <fullName evidence="5">Lipoprotein</fullName>
    </recommendedName>
</protein>
<evidence type="ECO:0008006" key="5">
    <source>
        <dbReference type="Google" id="ProtNLM"/>
    </source>
</evidence>
<organism evidence="3 4">
    <name type="scientific">Flavobacterium supellecticarium</name>
    <dbReference type="NCBI Taxonomy" id="2565924"/>
    <lineage>
        <taxon>Bacteria</taxon>
        <taxon>Pseudomonadati</taxon>
        <taxon>Bacteroidota</taxon>
        <taxon>Flavobacteriia</taxon>
        <taxon>Flavobacteriales</taxon>
        <taxon>Flavobacteriaceae</taxon>
        <taxon>Flavobacterium</taxon>
    </lineage>
</organism>
<feature type="region of interest" description="Disordered" evidence="1">
    <location>
        <begin position="53"/>
        <end position="83"/>
    </location>
</feature>
<proteinExistence type="predicted"/>
<feature type="signal peptide" evidence="2">
    <location>
        <begin position="1"/>
        <end position="25"/>
    </location>
</feature>
<sequence>MKNFYIAAFAVLGLSLVSCSTENSAEELFAPSTKQQDELLQNLYQSEDYYLAAKPGDTIPPNQEGGGGTGEDGTIPVKPPKKP</sequence>
<name>A0A4S3ZPJ1_9FLAO</name>
<reference evidence="3 4" key="1">
    <citation type="submission" date="2019-04" db="EMBL/GenBank/DDBJ databases">
        <title>Flavobacterium sp. nov. isolated from construction timber.</title>
        <authorList>
            <person name="Lin S.-Y."/>
            <person name="Chang C.-T."/>
            <person name="Young C.-C."/>
        </authorList>
    </citation>
    <scope>NUCLEOTIDE SEQUENCE [LARGE SCALE GENOMIC DNA]</scope>
    <source>
        <strain evidence="3 4">CC-CTC003</strain>
    </source>
</reference>
<evidence type="ECO:0000313" key="4">
    <source>
        <dbReference type="Proteomes" id="UP000307507"/>
    </source>
</evidence>